<feature type="region of interest" description="Disordered" evidence="1">
    <location>
        <begin position="934"/>
        <end position="954"/>
    </location>
</feature>
<feature type="compositionally biased region" description="Polar residues" evidence="1">
    <location>
        <begin position="265"/>
        <end position="287"/>
    </location>
</feature>
<keyword evidence="2" id="KW-0732">Signal</keyword>
<protein>
    <submittedName>
        <fullName evidence="4">Mucin-5AC</fullName>
    </submittedName>
</protein>
<evidence type="ECO:0000256" key="1">
    <source>
        <dbReference type="SAM" id="MobiDB-lite"/>
    </source>
</evidence>
<reference evidence="4" key="1">
    <citation type="submission" date="2017-02" db="UniProtKB">
        <authorList>
            <consortium name="WormBaseParasite"/>
        </authorList>
    </citation>
    <scope>IDENTIFICATION</scope>
</reference>
<organism evidence="3 4">
    <name type="scientific">Syphacia muris</name>
    <dbReference type="NCBI Taxonomy" id="451379"/>
    <lineage>
        <taxon>Eukaryota</taxon>
        <taxon>Metazoa</taxon>
        <taxon>Ecdysozoa</taxon>
        <taxon>Nematoda</taxon>
        <taxon>Chromadorea</taxon>
        <taxon>Rhabditida</taxon>
        <taxon>Spirurina</taxon>
        <taxon>Oxyuridomorpha</taxon>
        <taxon>Oxyuroidea</taxon>
        <taxon>Oxyuridae</taxon>
        <taxon>Syphacia</taxon>
    </lineage>
</organism>
<sequence length="1219" mass="128855">MISNQRILQLCLLLQLPYLCNQLPASALNAASAQVTPINSSLQSTAALQNPYSYYTSYTPSSASNALLSDQIPWQKSNVQPASISSSQYVFTAPFNNYSVIVNGSNYNVFNNQPYDPPALGSSTFFLPQNALSQQTASAVHTIDTSSLVSEQEQYSENVDYESGINQIHRDQQSLPVNYNAPVAQGYQTDNENRNNTSLNFISPLLSLTTNSSPSLNPVEYQTLSSTQLIHPFISETTTTSESLHDVQISSTVSVVSGTNLASSIINPEQSPVSSETLEPSILSSPDANAEPSALASSIINPEQSPVSSETLEPSILSSPDANAEPSALASSIIDIERSSVSSETLEPSLFSSPATTSEPLPFSVSSTDYALSMRMLPTTSTPNGEEVYMNLAVGGIEGTQTTIPSSINSNSYGIQPAANATEQAFNHDIVQYDPTLQVTTAQPDIHGLSASDGYETTNDPMATSTATVLSAVNFPVENTTNMTTYQPLPSQTQTSIPLSVQQEEIAYAQQAPSSVIYETATNFNTPASTANSLITQEAASTVNPEFGNNNDQSTNAAPVSPENPVGIVVPAIITNNTNPEVFITATTQETDGNSNGHETYENPATVTDNNPSSDTNTFLNGQDQSTMSPTLSNGVSTSNENVMSSVTQEPITSESSTETVVYQAISGPSQPGAQQIVVHRNSTSTFVNPALNLTIVHPAGQESLAVSINSTTVASINQETVLGFVGEATTRPSAEIVDTSTLETVLSADGQETTASEVVSSTTEIEASETITSSPFPQVALNPITQEAVSNVRTRINETVTGAVQETPAVTDSNSLIQETSTSSGNLMTSERSDTPNVLANTADYEATTSSVAPIVLNNLAIANVSADSINQEIYITTDSPLANLNETSSSTYASVNPILYDPNTDSVSSATSENEAASSATYISSKTITSTTVPGATLSSDQETTSTQESTTNPIVQEQPIIDTSTQLTTNNSILPETTLNPAILPANPFTTESYDFSWVTARTTTNSDPLSSNSTSYDFSWVMQSPFSALIEQLTRPTQNSTSINGTASAILNGTLTNRMIAAAIPSAILQTFAPNSERIVNGTNNVAAYDFSWVTRNTPTPEIIPQQEVVYRDPQMSMVTPSQSTSNFSQNGLNDSYIATAATTTSPSRATLAAVPTVDLFWLSTPSTIASETGVTITPLVLNTSGITNSSVDLSWLVGNSSSAQPLTYNSASKV</sequence>
<dbReference type="Proteomes" id="UP000046393">
    <property type="component" value="Unplaced"/>
</dbReference>
<feature type="signal peptide" evidence="2">
    <location>
        <begin position="1"/>
        <end position="22"/>
    </location>
</feature>
<evidence type="ECO:0000256" key="2">
    <source>
        <dbReference type="SAM" id="SignalP"/>
    </source>
</evidence>
<evidence type="ECO:0000313" key="3">
    <source>
        <dbReference type="Proteomes" id="UP000046393"/>
    </source>
</evidence>
<feature type="compositionally biased region" description="Polar residues" evidence="1">
    <location>
        <begin position="295"/>
        <end position="321"/>
    </location>
</feature>
<proteinExistence type="predicted"/>
<dbReference type="WBParaSite" id="SMUV_0000922501-mRNA-1">
    <property type="protein sequence ID" value="SMUV_0000922501-mRNA-1"/>
    <property type="gene ID" value="SMUV_0000922501"/>
</dbReference>
<evidence type="ECO:0000313" key="4">
    <source>
        <dbReference type="WBParaSite" id="SMUV_0000922501-mRNA-1"/>
    </source>
</evidence>
<feature type="region of interest" description="Disordered" evidence="1">
    <location>
        <begin position="589"/>
        <end position="613"/>
    </location>
</feature>
<keyword evidence="3" id="KW-1185">Reference proteome</keyword>
<feature type="region of interest" description="Disordered" evidence="1">
    <location>
        <begin position="265"/>
        <end position="323"/>
    </location>
</feature>
<dbReference type="STRING" id="451379.A0A0N5AWC9"/>
<feature type="chain" id="PRO_5005893487" evidence="2">
    <location>
        <begin position="23"/>
        <end position="1219"/>
    </location>
</feature>
<dbReference type="AlphaFoldDB" id="A0A0N5AWC9"/>
<accession>A0A0N5AWC9</accession>
<name>A0A0N5AWC9_9BILA</name>